<proteinExistence type="predicted"/>
<dbReference type="Proteomes" id="UP000827379">
    <property type="component" value="Segment"/>
</dbReference>
<gene>
    <name evidence="1" type="ORF">ULLIRAPTOR_2</name>
</gene>
<evidence type="ECO:0000313" key="2">
    <source>
        <dbReference type="Proteomes" id="UP000827379"/>
    </source>
</evidence>
<evidence type="ECO:0000313" key="1">
    <source>
        <dbReference type="EMBL" id="UGO51994.1"/>
    </source>
</evidence>
<reference evidence="1" key="1">
    <citation type="submission" date="2021-10" db="EMBL/GenBank/DDBJ databases">
        <authorList>
            <person name="Ayers H.X."/>
            <person name="Arens D.A."/>
            <person name="Thompson D.W."/>
            <person name="Stewart J."/>
            <person name="Casjens S.R."/>
            <person name="Grose J.H."/>
        </authorList>
    </citation>
    <scope>NUCLEOTIDE SEQUENCE</scope>
</reference>
<organism evidence="1 2">
    <name type="scientific">Serratia phage vB_SmaS_Ulliraptor</name>
    <dbReference type="NCBI Taxonomy" id="2902694"/>
    <lineage>
        <taxon>Viruses</taxon>
        <taxon>Duplodnaviria</taxon>
        <taxon>Heunggongvirae</taxon>
        <taxon>Uroviricota</taxon>
        <taxon>Caudoviricetes</taxon>
        <taxon>Bonzeevirus</taxon>
        <taxon>Bonzeevirus ulliraptor</taxon>
    </lineage>
</organism>
<name>A0AC61TNV2_9CAUD</name>
<protein>
    <submittedName>
        <fullName evidence="1">Uncharacterized protein</fullName>
    </submittedName>
</protein>
<sequence length="67" mass="8018">MSKVTREQVIQAHCNVTRIEFMLVNGTYIFAQYGIVFKPVHELTREFDLAYQEMLYLRAEYRRNGDN</sequence>
<dbReference type="EMBL" id="OL539442">
    <property type="protein sequence ID" value="UGO51994.1"/>
    <property type="molecule type" value="Genomic_DNA"/>
</dbReference>
<keyword evidence="2" id="KW-1185">Reference proteome</keyword>
<accession>A0AC61TNV2</accession>